<proteinExistence type="predicted"/>
<feature type="signal peptide" evidence="1">
    <location>
        <begin position="1"/>
        <end position="17"/>
    </location>
</feature>
<dbReference type="EMBL" id="CAJJDN010000049">
    <property type="protein sequence ID" value="CAD8085887.1"/>
    <property type="molecule type" value="Genomic_DNA"/>
</dbReference>
<keyword evidence="3" id="KW-1185">Reference proteome</keyword>
<sequence length="1633" mass="190840">MFFIFFLFISYLLSVSQIQCLKVEVKEKCQCSDLKNQNDCEINCNWKRDEKKCEDRISLQKFQGYCSNVYIDCNKIEGCGYINKQCMPFTGCTAFNQKSNLDCQSYSYKCITDGMMCVEKGKCEQYKTKHSCRQNYEKFIQKGYCFWDGKGCRKPKECTELPLNLNSDQQCREQLNWCTYQENGGCIDSGMRCVDQKLQKQCISNKLGTQKCYWNGLKCMDYLCKYIDKDCIENGCTYEQNGKCIDRQECSEYKNEVQCRINKQNELCIWENGKCYIRSCENASLERRNNEQCQQIDQKCITKDGGGCKENGECDQADNLVGCQKNIRREECFWNDNECVLKQCQWASIYYQTQELCKIFDSKCVYNGQECIENSCNALNIQEKCQLNFQCKWVNQCDLKTCENASRDLQHINHQDCANYMKECTLHDRGIGCMNIKNACSSYHKQSQCYQSRLSLCAWYNNQCLEFRCEYFSHSTHQDCNTIFKDCTTNGIICISLQQDCSSYFNSISCNIDSNYQKCFWNIDKCQQIECQHIPKTISYKNHQQCNNFINTCTSSYYQSNCIELPNDCNLLDESQCKIAKCIFDQGSCRYRKCNDHRGESSKAICESYLDNKICMRASSDQDGCIEKPKQCSDIKHEYQCFSDINQRECQWIYQQCIDSNKLCLQDQNLQIQCNYFKECTDYINENIKSNEICEDYLISCTLDLIDKMKCMTKMETNDKLCRFYVSQKRCKMLDYCYWTQNKLCKNLEENCSNMQKLDCQLNKDIKGRKCRWVDNKCIFECLALSPQNIQCSQVNSQCVIDEKLFGCTNKYENCSDYSNDLQCIDDQRCIWRNMACLERQCRDILKQNYNHDQCNQYKSTCTVAYVGGCDTLLDECSKYQQQQFCLMKINQQKCIWNELNQCVDLICENIPISNCHQYFPVRECIFNLGTQKCESLRQSCIEYLDKDSCIKQQDGLQCIWINDNCQLKNCETLILSEYSHENCFSEINSIRCTINNNNSGCIDLKDNCEEYELEDQCYLTRKSEECFWDISCKLKKCKDYNEDEQCSPYSLQCINTVYQCRNILCEDYEYNNDQECKQNDIQCTSNGINCIARVACIDTLYQQACNIDINYKLCGWNDNLQLCEYLTCNEAPKEKIDCEFYFPLQDCIPQAGGGCLKVLNCYDYTIEQYCNDSKLFKCIWKDFACKNKVCDDYFGSTFLQCQSQQSNCTTDGNKCIEMQLCSKLSQISCILGKDGPCLYVNNQCFQFSSCQSLPFKTHYECYDSMFSQCTSNGSNCIPITTCEDYNNQISCIIDNNQQFCAWVDHKCTNLQDCQQYKLTTHQECQSINPSCTVSNNQIECSNLQYCQYYKLPDNCKFSNYPIIKNNFIPQQTCIWTLDKCFDVQCEDLLGSTHIQCNKQMKKCTSDGLRCLIIQDCESYSINQCNAATSLKGKCQATSSGCQLIDCTSLNDQQTCNLYTHCQFINQRCQSLLKCEYYQTQEDCTIGLQNSQCIFKDQSCQQSRQCSDFNQQNLCNQYVCHWNQNRCEEHTCQTYSKINKCTSFYNYNNTLLTFCDQDNQQNCISIDNLSSFNQSNCYQQSFEYYYFNQDNQTCQPCNIQNETKLNKVNLSQPILENSWIQILDLLIMIIIIL</sequence>
<accession>A0A8S1MYD6</accession>
<feature type="chain" id="PRO_5035761096" evidence="1">
    <location>
        <begin position="18"/>
        <end position="1633"/>
    </location>
</feature>
<dbReference type="Proteomes" id="UP000692954">
    <property type="component" value="Unassembled WGS sequence"/>
</dbReference>
<reference evidence="2" key="1">
    <citation type="submission" date="2021-01" db="EMBL/GenBank/DDBJ databases">
        <authorList>
            <consortium name="Genoscope - CEA"/>
            <person name="William W."/>
        </authorList>
    </citation>
    <scope>NUCLEOTIDE SEQUENCE</scope>
</reference>
<comment type="caution">
    <text evidence="2">The sequence shown here is derived from an EMBL/GenBank/DDBJ whole genome shotgun (WGS) entry which is preliminary data.</text>
</comment>
<dbReference type="OrthoDB" id="10045365at2759"/>
<dbReference type="InterPro" id="IPR002895">
    <property type="entry name" value="Paramecium_SA"/>
</dbReference>
<dbReference type="Pfam" id="PF01508">
    <property type="entry name" value="Paramecium_SA"/>
    <property type="match status" value="15"/>
</dbReference>
<dbReference type="SMART" id="SM00639">
    <property type="entry name" value="PSA"/>
    <property type="match status" value="20"/>
</dbReference>
<evidence type="ECO:0000313" key="2">
    <source>
        <dbReference type="EMBL" id="CAD8085887.1"/>
    </source>
</evidence>
<keyword evidence="1" id="KW-0732">Signal</keyword>
<evidence type="ECO:0000256" key="1">
    <source>
        <dbReference type="SAM" id="SignalP"/>
    </source>
</evidence>
<protein>
    <submittedName>
        <fullName evidence="2">Uncharacterized protein</fullName>
    </submittedName>
</protein>
<organism evidence="2 3">
    <name type="scientific">Paramecium sonneborni</name>
    <dbReference type="NCBI Taxonomy" id="65129"/>
    <lineage>
        <taxon>Eukaryota</taxon>
        <taxon>Sar</taxon>
        <taxon>Alveolata</taxon>
        <taxon>Ciliophora</taxon>
        <taxon>Intramacronucleata</taxon>
        <taxon>Oligohymenophorea</taxon>
        <taxon>Peniculida</taxon>
        <taxon>Parameciidae</taxon>
        <taxon>Paramecium</taxon>
    </lineage>
</organism>
<name>A0A8S1MYD6_9CILI</name>
<gene>
    <name evidence="2" type="ORF">PSON_ATCC_30995.1.T0490067</name>
</gene>
<evidence type="ECO:0000313" key="3">
    <source>
        <dbReference type="Proteomes" id="UP000692954"/>
    </source>
</evidence>